<feature type="domain" description="NAD-dependent epimerase/dehydratase" evidence="2">
    <location>
        <begin position="3"/>
        <end position="222"/>
    </location>
</feature>
<dbReference type="Proteomes" id="UP000005361">
    <property type="component" value="Chromosome"/>
</dbReference>
<dbReference type="InterPro" id="IPR036291">
    <property type="entry name" value="NAD(P)-bd_dom_sf"/>
</dbReference>
<protein>
    <submittedName>
        <fullName evidence="3">NAD-dependent epimerase/dehydratase</fullName>
    </submittedName>
</protein>
<evidence type="ECO:0000259" key="2">
    <source>
        <dbReference type="Pfam" id="PF01370"/>
    </source>
</evidence>
<dbReference type="RefSeq" id="WP_007959186.1">
    <property type="nucleotide sequence ID" value="NZ_CP010978.1"/>
</dbReference>
<dbReference type="SUPFAM" id="SSF51735">
    <property type="entry name" value="NAD(P)-binding Rossmann-fold domains"/>
    <property type="match status" value="1"/>
</dbReference>
<dbReference type="OrthoDB" id="9807212at2"/>
<gene>
    <name evidence="3" type="ORF">JBW_00735</name>
</gene>
<reference evidence="3 4" key="1">
    <citation type="journal article" date="2015" name="Genome Announc.">
        <title>Complete Genome Sequence of Pelosinus fermentans JBW45, a Member of a Remarkably Competitive Group of Negativicutes in the Firmicutes Phylum.</title>
        <authorList>
            <person name="De Leon K.B."/>
            <person name="Utturkar S.M."/>
            <person name="Camilleri L.B."/>
            <person name="Elias D.A."/>
            <person name="Arkin A.P."/>
            <person name="Fields M.W."/>
            <person name="Brown S.D."/>
            <person name="Wall J.D."/>
        </authorList>
    </citation>
    <scope>NUCLEOTIDE SEQUENCE [LARGE SCALE GENOMIC DNA]</scope>
    <source>
        <strain evidence="3 4">JBW45</strain>
    </source>
</reference>
<dbReference type="EMBL" id="CP010978">
    <property type="protein sequence ID" value="AJQ26087.1"/>
    <property type="molecule type" value="Genomic_DNA"/>
</dbReference>
<dbReference type="AlphaFoldDB" id="I9NP58"/>
<dbReference type="HOGENOM" id="CLU_007383_1_7_9"/>
<evidence type="ECO:0000313" key="4">
    <source>
        <dbReference type="Proteomes" id="UP000005361"/>
    </source>
</evidence>
<evidence type="ECO:0000313" key="3">
    <source>
        <dbReference type="EMBL" id="AJQ26087.1"/>
    </source>
</evidence>
<dbReference type="InterPro" id="IPR001509">
    <property type="entry name" value="Epimerase_deHydtase"/>
</dbReference>
<comment type="similarity">
    <text evidence="1">Belongs to the NAD(P)-dependent epimerase/dehydratase family.</text>
</comment>
<sequence length="302" mass="34554">MNILLTGTTGFIGSNLLTVLTHKQKESENNIIILSHRETENSPYIYIDHKNYQFVKEDFLEKKIENIDIIIHLGAFTPKNSQQANNVDKCISNIINTQYLCANLPSIPKKMIFISTLDVYMNSNEPITEDTPTIPCTLYGQSKLFCEKMLEQWAIENQVVLQILRVGHIYGKGEGAYHKIIPVSIKEILLDHNPVIISNGSEKRSFLNVVDCCNLIMKAVELKEYKGPINLVSNQSISILELVQMLIDISKKNILPHIKNENIKTKDFIFNNAKMIKYLGMETISIRVGLEEEYEYFKSNKI</sequence>
<evidence type="ECO:0000256" key="1">
    <source>
        <dbReference type="ARBA" id="ARBA00007637"/>
    </source>
</evidence>
<proteinExistence type="inferred from homology"/>
<accession>I9NP58</accession>
<organism evidence="3 4">
    <name type="scientific">Pelosinus fermentans JBW45</name>
    <dbReference type="NCBI Taxonomy" id="1192197"/>
    <lineage>
        <taxon>Bacteria</taxon>
        <taxon>Bacillati</taxon>
        <taxon>Bacillota</taxon>
        <taxon>Negativicutes</taxon>
        <taxon>Selenomonadales</taxon>
        <taxon>Sporomusaceae</taxon>
        <taxon>Pelosinus</taxon>
    </lineage>
</organism>
<name>I9NP58_9FIRM</name>
<dbReference type="Pfam" id="PF01370">
    <property type="entry name" value="Epimerase"/>
    <property type="match status" value="1"/>
</dbReference>
<dbReference type="PANTHER" id="PTHR43000">
    <property type="entry name" value="DTDP-D-GLUCOSE 4,6-DEHYDRATASE-RELATED"/>
    <property type="match status" value="1"/>
</dbReference>
<dbReference type="STRING" id="1192197.JBW_00735"/>
<dbReference type="KEGG" id="pft:JBW_00735"/>
<reference evidence="4" key="2">
    <citation type="submission" date="2015-02" db="EMBL/GenBank/DDBJ databases">
        <title>Complete Genome Sequence of Pelosinus fermentans JBW45.</title>
        <authorList>
            <person name="De Leon K.B."/>
            <person name="Utturkar S.M."/>
            <person name="Camilleri L.B."/>
            <person name="Arkin A.P."/>
            <person name="Fields M.W."/>
            <person name="Brown S.D."/>
            <person name="Wall J.D."/>
        </authorList>
    </citation>
    <scope>NUCLEOTIDE SEQUENCE [LARGE SCALE GENOMIC DNA]</scope>
    <source>
        <strain evidence="4">JBW45</strain>
    </source>
</reference>
<dbReference type="Gene3D" id="3.40.50.720">
    <property type="entry name" value="NAD(P)-binding Rossmann-like Domain"/>
    <property type="match status" value="1"/>
</dbReference>